<feature type="domain" description="Helicase HerA central" evidence="1">
    <location>
        <begin position="1"/>
        <end position="173"/>
    </location>
</feature>
<dbReference type="Pfam" id="PF01935">
    <property type="entry name" value="DUF87"/>
    <property type="match status" value="1"/>
</dbReference>
<dbReference type="AlphaFoldDB" id="X0VNM8"/>
<sequence>KSCTIASILQSILDVEDVKNAHFVILDTNGEYGEVFKTHKQPDDFLHIQELKIPYWFMNFDDFRVLFRAREGTQAPVLQTAILHAKNEVAETKIFTIESQVIDRMIGNLVSQFQNTGAGIYYNRQNAYKSFCSLKSYILGVKAKCPTTSNDATEILNEMIDKLRESENLANLKSTNSDPNDRNNYKKDIEAEEIEAVLHIRQDFEKNLLPKLRTCGQATGYELNVDSPSYFDRVDFRNRSLQEAMDVEGRGDRRMEEYCATLKLK</sequence>
<dbReference type="InterPro" id="IPR002789">
    <property type="entry name" value="HerA_central"/>
</dbReference>
<reference evidence="2" key="1">
    <citation type="journal article" date="2014" name="Front. Microbiol.">
        <title>High frequency of phylogenetically diverse reductive dehalogenase-homologous genes in deep subseafloor sedimentary metagenomes.</title>
        <authorList>
            <person name="Kawai M."/>
            <person name="Futagami T."/>
            <person name="Toyoda A."/>
            <person name="Takaki Y."/>
            <person name="Nishi S."/>
            <person name="Hori S."/>
            <person name="Arai W."/>
            <person name="Tsubouchi T."/>
            <person name="Morono Y."/>
            <person name="Uchiyama I."/>
            <person name="Ito T."/>
            <person name="Fujiyama A."/>
            <person name="Inagaki F."/>
            <person name="Takami H."/>
        </authorList>
    </citation>
    <scope>NUCLEOTIDE SEQUENCE</scope>
    <source>
        <strain evidence="2">Expedition CK06-06</strain>
    </source>
</reference>
<evidence type="ECO:0000259" key="1">
    <source>
        <dbReference type="Pfam" id="PF01935"/>
    </source>
</evidence>
<proteinExistence type="predicted"/>
<organism evidence="2">
    <name type="scientific">marine sediment metagenome</name>
    <dbReference type="NCBI Taxonomy" id="412755"/>
    <lineage>
        <taxon>unclassified sequences</taxon>
        <taxon>metagenomes</taxon>
        <taxon>ecological metagenomes</taxon>
    </lineage>
</organism>
<gene>
    <name evidence="2" type="ORF">S01H1_43777</name>
</gene>
<evidence type="ECO:0000313" key="2">
    <source>
        <dbReference type="EMBL" id="GAG02166.1"/>
    </source>
</evidence>
<feature type="non-terminal residue" evidence="2">
    <location>
        <position position="1"/>
    </location>
</feature>
<feature type="non-terminal residue" evidence="2">
    <location>
        <position position="265"/>
    </location>
</feature>
<accession>X0VNM8</accession>
<protein>
    <recommendedName>
        <fullName evidence="1">Helicase HerA central domain-containing protein</fullName>
    </recommendedName>
</protein>
<dbReference type="EMBL" id="BARS01027897">
    <property type="protein sequence ID" value="GAG02166.1"/>
    <property type="molecule type" value="Genomic_DNA"/>
</dbReference>
<comment type="caution">
    <text evidence="2">The sequence shown here is derived from an EMBL/GenBank/DDBJ whole genome shotgun (WGS) entry which is preliminary data.</text>
</comment>
<name>X0VNM8_9ZZZZ</name>